<evidence type="ECO:0000256" key="2">
    <source>
        <dbReference type="ARBA" id="ARBA00023015"/>
    </source>
</evidence>
<name>C0N1T0_9GAMM</name>
<keyword evidence="4" id="KW-0804">Transcription</keyword>
<dbReference type="InterPro" id="IPR036390">
    <property type="entry name" value="WH_DNA-bd_sf"/>
</dbReference>
<dbReference type="EMBL" id="GG657883">
    <property type="protein sequence ID" value="EEF81072.1"/>
    <property type="molecule type" value="Genomic_DNA"/>
</dbReference>
<evidence type="ECO:0000256" key="4">
    <source>
        <dbReference type="ARBA" id="ARBA00023163"/>
    </source>
</evidence>
<dbReference type="GO" id="GO:0003700">
    <property type="term" value="F:DNA-binding transcription factor activity"/>
    <property type="evidence" value="ECO:0007669"/>
    <property type="project" value="InterPro"/>
</dbReference>
<dbReference type="OrthoDB" id="9771171at2"/>
<dbReference type="PROSITE" id="PS50931">
    <property type="entry name" value="HTH_LYSR"/>
    <property type="match status" value="1"/>
</dbReference>
<sequence length="293" mass="32704">MNIRHLTPSTSLLLAFEAAARYQSYRQAADELSVTQSAISKQIHSLETHLNLKLFEKVGRNVELTDAGKRYYSDIKQALGIIRNATLQALTYHSKSNVLNLAVLPTFGSKWLLPKLHDFYRAHPEYTIHILSRIGDIDFDQTDIDAAVTVGTGDWRNICAQPLLEEQLVAIASPSITETGAPNPAWLTQQSLLSVNNNMAAWNQWFESHQQNINSKKSAPSFDVTAHLIQAVRAGLGVGLVPINLIEDELQRGELIVIGDAIPSQRSYYLIYPERNMALPALSAFSEWLEKLN</sequence>
<dbReference type="PANTHER" id="PTHR30537">
    <property type="entry name" value="HTH-TYPE TRANSCRIPTIONAL REGULATOR"/>
    <property type="match status" value="1"/>
</dbReference>
<gene>
    <name evidence="6" type="ORF">MDMS009_64</name>
</gene>
<dbReference type="GO" id="GO:0006351">
    <property type="term" value="P:DNA-templated transcription"/>
    <property type="evidence" value="ECO:0007669"/>
    <property type="project" value="TreeGrafter"/>
</dbReference>
<dbReference type="PANTHER" id="PTHR30537:SF26">
    <property type="entry name" value="GLYCINE CLEAVAGE SYSTEM TRANSCRIPTIONAL ACTIVATOR"/>
    <property type="match status" value="1"/>
</dbReference>
<keyword evidence="3" id="KW-0238">DNA-binding</keyword>
<protein>
    <submittedName>
        <fullName evidence="6">LysR substrate binding domain protein</fullName>
    </submittedName>
</protein>
<evidence type="ECO:0000313" key="6">
    <source>
        <dbReference type="EMBL" id="EEF81072.1"/>
    </source>
</evidence>
<evidence type="ECO:0000313" key="7">
    <source>
        <dbReference type="Proteomes" id="UP000004679"/>
    </source>
</evidence>
<dbReference type="SUPFAM" id="SSF46785">
    <property type="entry name" value="Winged helix' DNA-binding domain"/>
    <property type="match status" value="1"/>
</dbReference>
<dbReference type="InterPro" id="IPR036388">
    <property type="entry name" value="WH-like_DNA-bd_sf"/>
</dbReference>
<dbReference type="Pfam" id="PF03466">
    <property type="entry name" value="LysR_substrate"/>
    <property type="match status" value="1"/>
</dbReference>
<dbReference type="FunFam" id="1.10.10.10:FF:000038">
    <property type="entry name" value="Glycine cleavage system transcriptional activator"/>
    <property type="match status" value="1"/>
</dbReference>
<evidence type="ECO:0000256" key="1">
    <source>
        <dbReference type="ARBA" id="ARBA00009437"/>
    </source>
</evidence>
<dbReference type="HOGENOM" id="CLU_039613_37_1_6"/>
<dbReference type="Proteomes" id="UP000004679">
    <property type="component" value="Unassembled WGS sequence"/>
</dbReference>
<dbReference type="Gene3D" id="3.40.190.10">
    <property type="entry name" value="Periplasmic binding protein-like II"/>
    <property type="match status" value="2"/>
</dbReference>
<feature type="domain" description="HTH lysR-type" evidence="5">
    <location>
        <begin position="1"/>
        <end position="65"/>
    </location>
</feature>
<dbReference type="AlphaFoldDB" id="C0N1T0"/>
<dbReference type="Gene3D" id="1.10.10.10">
    <property type="entry name" value="Winged helix-like DNA-binding domain superfamily/Winged helix DNA-binding domain"/>
    <property type="match status" value="1"/>
</dbReference>
<dbReference type="SUPFAM" id="SSF53850">
    <property type="entry name" value="Periplasmic binding protein-like II"/>
    <property type="match status" value="1"/>
</dbReference>
<accession>C0N1T0</accession>
<dbReference type="PRINTS" id="PR00039">
    <property type="entry name" value="HTHLYSR"/>
</dbReference>
<dbReference type="RefSeq" id="WP_008289847.1">
    <property type="nucleotide sequence ID" value="NZ_GG657883.1"/>
</dbReference>
<comment type="similarity">
    <text evidence="1">Belongs to the LysR transcriptional regulatory family.</text>
</comment>
<dbReference type="InterPro" id="IPR000847">
    <property type="entry name" value="LysR_HTH_N"/>
</dbReference>
<keyword evidence="7" id="KW-1185">Reference proteome</keyword>
<evidence type="ECO:0000259" key="5">
    <source>
        <dbReference type="PROSITE" id="PS50931"/>
    </source>
</evidence>
<dbReference type="Pfam" id="PF00126">
    <property type="entry name" value="HTH_1"/>
    <property type="match status" value="1"/>
</dbReference>
<dbReference type="CDD" id="cd08432">
    <property type="entry name" value="PBP2_GcdR_TrpI_HvrB_AmpR_like"/>
    <property type="match status" value="1"/>
</dbReference>
<dbReference type="InterPro" id="IPR005119">
    <property type="entry name" value="LysR_subst-bd"/>
</dbReference>
<proteinExistence type="inferred from homology"/>
<evidence type="ECO:0000256" key="3">
    <source>
        <dbReference type="ARBA" id="ARBA00023125"/>
    </source>
</evidence>
<organism evidence="6 7">
    <name type="scientific">Methylophaga thiooxydans DMS010</name>
    <dbReference type="NCBI Taxonomy" id="637616"/>
    <lineage>
        <taxon>Bacteria</taxon>
        <taxon>Pseudomonadati</taxon>
        <taxon>Pseudomonadota</taxon>
        <taxon>Gammaproteobacteria</taxon>
        <taxon>Thiotrichales</taxon>
        <taxon>Piscirickettsiaceae</taxon>
        <taxon>Methylophaga</taxon>
    </lineage>
</organism>
<dbReference type="GO" id="GO:0043565">
    <property type="term" value="F:sequence-specific DNA binding"/>
    <property type="evidence" value="ECO:0007669"/>
    <property type="project" value="TreeGrafter"/>
</dbReference>
<reference evidence="6 7" key="1">
    <citation type="journal article" date="2011" name="J. Bacteriol.">
        <title>Draft genome sequence of the chemolithoheterotrophic, halophilic methylotroph Methylophaga thiooxydans DMS010.</title>
        <authorList>
            <person name="Boden R."/>
            <person name="Ferriera S."/>
            <person name="Johnson J."/>
            <person name="Kelly D.P."/>
            <person name="Murrell J.C."/>
            <person name="Schafer H."/>
        </authorList>
    </citation>
    <scope>NUCLEOTIDE SEQUENCE [LARGE SCALE GENOMIC DNA]</scope>
    <source>
        <strain evidence="6 7">DMS010</strain>
    </source>
</reference>
<dbReference type="InterPro" id="IPR058163">
    <property type="entry name" value="LysR-type_TF_proteobact-type"/>
</dbReference>
<keyword evidence="2" id="KW-0805">Transcription regulation</keyword>